<dbReference type="SUPFAM" id="SSF51004">
    <property type="entry name" value="C-terminal (heme d1) domain of cytochrome cd1-nitrite reductase"/>
    <property type="match status" value="1"/>
</dbReference>
<dbReference type="EMBL" id="BJNQ01000003">
    <property type="protein sequence ID" value="GEC74731.1"/>
    <property type="molecule type" value="Genomic_DNA"/>
</dbReference>
<proteinExistence type="predicted"/>
<name>A0A4Y4B2I2_MICMQ</name>
<evidence type="ECO:0000313" key="2">
    <source>
        <dbReference type="Proteomes" id="UP000317410"/>
    </source>
</evidence>
<reference evidence="1 2" key="1">
    <citation type="submission" date="2019-06" db="EMBL/GenBank/DDBJ databases">
        <title>Whole genome shotgun sequence of Microbacterium liquefaciens NBRC 15037.</title>
        <authorList>
            <person name="Hosoyama A."/>
            <person name="Uohara A."/>
            <person name="Ohji S."/>
            <person name="Ichikawa N."/>
        </authorList>
    </citation>
    <scope>NUCLEOTIDE SEQUENCE [LARGE SCALE GENOMIC DNA]</scope>
    <source>
        <strain evidence="1 2">NBRC 15037</strain>
    </source>
</reference>
<dbReference type="Proteomes" id="UP000317410">
    <property type="component" value="Unassembled WGS sequence"/>
</dbReference>
<evidence type="ECO:0000313" key="1">
    <source>
        <dbReference type="EMBL" id="GEC74731.1"/>
    </source>
</evidence>
<dbReference type="InterPro" id="IPR011048">
    <property type="entry name" value="Haem_d1_sf"/>
</dbReference>
<comment type="caution">
    <text evidence="1">The sequence shown here is derived from an EMBL/GenBank/DDBJ whole genome shotgun (WGS) entry which is preliminary data.</text>
</comment>
<accession>A0A4Y4B2I2</accession>
<dbReference type="AlphaFoldDB" id="A0A4Y4B2I2"/>
<organism evidence="1 2">
    <name type="scientific">Microbacterium maritypicum</name>
    <name type="common">Microbacterium liquefaciens</name>
    <dbReference type="NCBI Taxonomy" id="33918"/>
    <lineage>
        <taxon>Bacteria</taxon>
        <taxon>Bacillati</taxon>
        <taxon>Actinomycetota</taxon>
        <taxon>Actinomycetes</taxon>
        <taxon>Micrococcales</taxon>
        <taxon>Microbacteriaceae</taxon>
        <taxon>Microbacterium</taxon>
    </lineage>
</organism>
<sequence>MIATETGVSALDAAGKEKWQTAIDLLPDSSHPDGVREVIAATDDVVAVIDKGTLPKGSDPLASEDSGTRIALLNVTDGSAVATQMLPGDPVRTKRTTGLAFEITSNGVEHVAITPSGETVTETDGKVPVGTVGEHIVWATPYTANMGVQAFPVAEVPLELATLQASDGREIVVLSSYDGKTTTTLWWNLATGTPLTPDASCPTALTPKTLTASPDGAFVVGDSAIADVKAGTVTCTGGGEGQKPVLWWAVADDGTAYGQTADANDTLVIGKDGEVTAHPIPAEAAMTRLAGFTRDGTAILFSRDAGIVNGNPVKG</sequence>
<gene>
    <name evidence="1" type="ORF">MLI01_08760</name>
</gene>
<protein>
    <submittedName>
        <fullName evidence="1">Uncharacterized protein</fullName>
    </submittedName>
</protein>